<feature type="compositionally biased region" description="Polar residues" evidence="5">
    <location>
        <begin position="25"/>
        <end position="34"/>
    </location>
</feature>
<feature type="region of interest" description="Disordered" evidence="5">
    <location>
        <begin position="1"/>
        <end position="42"/>
    </location>
</feature>
<organism evidence="7 8">
    <name type="scientific">Saccharomyces uvarum</name>
    <name type="common">Yeast</name>
    <name type="synonym">Saccharomyces bayanus var. uvarum</name>
    <dbReference type="NCBI Taxonomy" id="230603"/>
    <lineage>
        <taxon>Eukaryota</taxon>
        <taxon>Fungi</taxon>
        <taxon>Dikarya</taxon>
        <taxon>Ascomycota</taxon>
        <taxon>Saccharomycotina</taxon>
        <taxon>Saccharomycetes</taxon>
        <taxon>Saccharomycetales</taxon>
        <taxon>Saccharomycetaceae</taxon>
        <taxon>Saccharomyces</taxon>
    </lineage>
</organism>
<dbReference type="PROSITE" id="PS00028">
    <property type="entry name" value="ZINC_FINGER_C2H2_1"/>
    <property type="match status" value="1"/>
</dbReference>
<feature type="compositionally biased region" description="Basic and acidic residues" evidence="5">
    <location>
        <begin position="99"/>
        <end position="114"/>
    </location>
</feature>
<gene>
    <name evidence="7" type="primary">SUVZ16G0560</name>
    <name evidence="7" type="ORF">SUVZ_16G0560</name>
</gene>
<keyword evidence="3" id="KW-0862">Zinc</keyword>
<keyword evidence="2 4" id="KW-0863">Zinc-finger</keyword>
<dbReference type="PANTHER" id="PTHR23235">
    <property type="entry name" value="KRUEPPEL-LIKE TRANSCRIPTION FACTOR"/>
    <property type="match status" value="1"/>
</dbReference>
<feature type="region of interest" description="Disordered" evidence="5">
    <location>
        <begin position="99"/>
        <end position="189"/>
    </location>
</feature>
<dbReference type="Proteomes" id="UP001162085">
    <property type="component" value="Chromosome 16"/>
</dbReference>
<accession>A0ABN8WLD1</accession>
<feature type="compositionally biased region" description="Polar residues" evidence="5">
    <location>
        <begin position="137"/>
        <end position="156"/>
    </location>
</feature>
<feature type="domain" description="C2H2-type" evidence="6">
    <location>
        <begin position="79"/>
        <end position="107"/>
    </location>
</feature>
<dbReference type="PANTHER" id="PTHR23235:SF120">
    <property type="entry name" value="KRUPPEL-LIKE FACTOR 15"/>
    <property type="match status" value="1"/>
</dbReference>
<dbReference type="PROSITE" id="PS50157">
    <property type="entry name" value="ZINC_FINGER_C2H2_2"/>
    <property type="match status" value="2"/>
</dbReference>
<evidence type="ECO:0000259" key="6">
    <source>
        <dbReference type="PROSITE" id="PS50157"/>
    </source>
</evidence>
<feature type="domain" description="C2H2-type" evidence="6">
    <location>
        <begin position="48"/>
        <end position="78"/>
    </location>
</feature>
<evidence type="ECO:0000313" key="7">
    <source>
        <dbReference type="EMBL" id="CAI4054048.1"/>
    </source>
</evidence>
<sequence length="392" mass="43344">MPAAIRQDNRDMEIATTRPADSVLNGGNTSTVAASTPKRTKSARRKTFKCTGYDGCAMSFTRAEHLARHIRKHTGEKPFQCPACLKFFSRVDNLKQHRESVHAHKQLHSADPHQRKPSSSSMSSSSSASSSMSASSFTSYSDHPSRKTNTAGTSIGTMAEDERPPQIIHSPPEFINNGRSIPPISPSSTYSAQQQYFGASSPQHQQPPAPFYYASHPPAVDSYYQYPLPSNSTTVNYLPSMQVQYPLNVNATAPGPPAPEVMLSALPPRSVPNVSFKHHDSADFQTRRIMDNYNFRPNNTNTTNNSFPPPYCAPNVGAEAKPVIFPQHHQPFQQPPYDNNPNESIKKNSSGKNKSPNDDDNNDGKKRLETLTDSDLLINTNKKRLSVDYILT</sequence>
<protein>
    <recommendedName>
        <fullName evidence="6">C2H2-type domain-containing protein</fullName>
    </recommendedName>
</protein>
<evidence type="ECO:0000256" key="2">
    <source>
        <dbReference type="ARBA" id="ARBA00022771"/>
    </source>
</evidence>
<proteinExistence type="predicted"/>
<reference evidence="7" key="1">
    <citation type="submission" date="2022-10" db="EMBL/GenBank/DDBJ databases">
        <authorList>
            <person name="Byrne P K."/>
        </authorList>
    </citation>
    <scope>NUCLEOTIDE SEQUENCE</scope>
    <source>
        <strain evidence="7">ZP964</strain>
    </source>
</reference>
<keyword evidence="8" id="KW-1185">Reference proteome</keyword>
<name>A0ABN8WLD1_SACUV</name>
<feature type="region of interest" description="Disordered" evidence="5">
    <location>
        <begin position="328"/>
        <end position="368"/>
    </location>
</feature>
<keyword evidence="1" id="KW-0479">Metal-binding</keyword>
<dbReference type="InterPro" id="IPR013087">
    <property type="entry name" value="Znf_C2H2_type"/>
</dbReference>
<evidence type="ECO:0000313" key="8">
    <source>
        <dbReference type="Proteomes" id="UP001162085"/>
    </source>
</evidence>
<evidence type="ECO:0000256" key="3">
    <source>
        <dbReference type="ARBA" id="ARBA00022833"/>
    </source>
</evidence>
<dbReference type="InterPro" id="IPR036236">
    <property type="entry name" value="Znf_C2H2_sf"/>
</dbReference>
<feature type="compositionally biased region" description="Low complexity" evidence="5">
    <location>
        <begin position="118"/>
        <end position="136"/>
    </location>
</feature>
<evidence type="ECO:0000256" key="5">
    <source>
        <dbReference type="SAM" id="MobiDB-lite"/>
    </source>
</evidence>
<dbReference type="SMART" id="SM00355">
    <property type="entry name" value="ZnF_C2H2"/>
    <property type="match status" value="2"/>
</dbReference>
<evidence type="ECO:0000256" key="4">
    <source>
        <dbReference type="PROSITE-ProRule" id="PRU00042"/>
    </source>
</evidence>
<evidence type="ECO:0000256" key="1">
    <source>
        <dbReference type="ARBA" id="ARBA00022723"/>
    </source>
</evidence>
<dbReference type="EMBL" id="OX365943">
    <property type="protein sequence ID" value="CAI4054048.1"/>
    <property type="molecule type" value="Genomic_DNA"/>
</dbReference>
<dbReference type="SUPFAM" id="SSF57667">
    <property type="entry name" value="beta-beta-alpha zinc fingers"/>
    <property type="match status" value="1"/>
</dbReference>
<dbReference type="Gene3D" id="3.30.160.60">
    <property type="entry name" value="Classic Zinc Finger"/>
    <property type="match status" value="2"/>
</dbReference>
<dbReference type="Pfam" id="PF00096">
    <property type="entry name" value="zf-C2H2"/>
    <property type="match status" value="2"/>
</dbReference>